<dbReference type="AlphaFoldDB" id="A0A6N6M3F7"/>
<evidence type="ECO:0000256" key="2">
    <source>
        <dbReference type="SAM" id="SignalP"/>
    </source>
</evidence>
<dbReference type="OrthoDB" id="5289240at2"/>
<evidence type="ECO:0000259" key="3">
    <source>
        <dbReference type="Pfam" id="PF18962"/>
    </source>
</evidence>
<sequence length="591" mass="66241">MKLFFTLLFTTTLSFSALAQKDLQVDTYTGNKSHYFYLNKEVSDAPTEYLAQKAISKTLPAHIARDITLSETSHKTTKTGAIIRYNISYQDKPVYLAQLSVQRLKRLQNKVFIGVSSPDKWNARPTSSQEFDVWFFDGKELIPALTETSEDAGGMHYESVTKLDGSNLIKRPWGAFSGQNVKARCSHYAPDPISSSGSSYSQSPFLDNNDANNSALEAEIQFDSVEVTLDTGTYFLQNDYVRIREHSLPNVAPVTSSTPNFDFTRDQSGFEDANILYHISNFWHYIDGLGYGTEINYSIPVDAHGFNGDDQSSFDNFTNPPQLTFGEGGVDDGEDADVIVHEYTHAISHALAPFTNSGGERRALDEGICDYTAVSYSKTYTNHLYSEVFNWDGHNQFWDGRIAWRNDPYPQTLTGNFYQNAELWSSALVHIENNLSRDLTHEILFESMRNYQSGMTMRQAAHLFIQADSNLTGGSNYPVISHILLDRGFIQESQVPRPPGIIADAEEVNHSSFIEIKNTYGFTYQNGSLEVNASSPLKSISVYNISGKLVFRSEPGSDHYRIVANKLPTSGLYIIEVKTDNASRIQKIVVP</sequence>
<dbReference type="NCBIfam" id="TIGR04183">
    <property type="entry name" value="Por_Secre_tail"/>
    <property type="match status" value="1"/>
</dbReference>
<evidence type="ECO:0000256" key="1">
    <source>
        <dbReference type="ARBA" id="ARBA00022729"/>
    </source>
</evidence>
<protein>
    <submittedName>
        <fullName evidence="4">T9SS type A sorting domain-containing protein</fullName>
    </submittedName>
</protein>
<feature type="chain" id="PRO_5026690340" evidence="2">
    <location>
        <begin position="20"/>
        <end position="591"/>
    </location>
</feature>
<name>A0A6N6M3F7_9FLAO</name>
<evidence type="ECO:0000313" key="5">
    <source>
        <dbReference type="Proteomes" id="UP000435357"/>
    </source>
</evidence>
<proteinExistence type="predicted"/>
<feature type="signal peptide" evidence="2">
    <location>
        <begin position="1"/>
        <end position="19"/>
    </location>
</feature>
<dbReference type="InterPro" id="IPR026444">
    <property type="entry name" value="Secre_tail"/>
</dbReference>
<dbReference type="RefSeq" id="WP_151169983.1">
    <property type="nucleotide sequence ID" value="NZ_WACR01000013.1"/>
</dbReference>
<dbReference type="Proteomes" id="UP000435357">
    <property type="component" value="Unassembled WGS sequence"/>
</dbReference>
<dbReference type="SUPFAM" id="SSF55486">
    <property type="entry name" value="Metalloproteases ('zincins'), catalytic domain"/>
    <property type="match status" value="1"/>
</dbReference>
<gene>
    <name evidence="4" type="ORF">F3059_13010</name>
</gene>
<dbReference type="Pfam" id="PF18962">
    <property type="entry name" value="Por_Secre_tail"/>
    <property type="match status" value="1"/>
</dbReference>
<accession>A0A6N6M3F7</accession>
<comment type="caution">
    <text evidence="4">The sequence shown here is derived from an EMBL/GenBank/DDBJ whole genome shotgun (WGS) entry which is preliminary data.</text>
</comment>
<feature type="domain" description="Secretion system C-terminal sorting" evidence="3">
    <location>
        <begin position="529"/>
        <end position="590"/>
    </location>
</feature>
<evidence type="ECO:0000313" key="4">
    <source>
        <dbReference type="EMBL" id="KAB1061990.1"/>
    </source>
</evidence>
<organism evidence="4 5">
    <name type="scientific">Salibacter halophilus</name>
    <dbReference type="NCBI Taxonomy" id="1803916"/>
    <lineage>
        <taxon>Bacteria</taxon>
        <taxon>Pseudomonadati</taxon>
        <taxon>Bacteroidota</taxon>
        <taxon>Flavobacteriia</taxon>
        <taxon>Flavobacteriales</taxon>
        <taxon>Salibacteraceae</taxon>
        <taxon>Salibacter</taxon>
    </lineage>
</organism>
<keyword evidence="1 2" id="KW-0732">Signal</keyword>
<keyword evidence="5" id="KW-1185">Reference proteome</keyword>
<reference evidence="4 5" key="1">
    <citation type="submission" date="2019-09" db="EMBL/GenBank/DDBJ databases">
        <title>Genomes of Cryomorphaceae.</title>
        <authorList>
            <person name="Bowman J.P."/>
        </authorList>
    </citation>
    <scope>NUCLEOTIDE SEQUENCE [LARGE SCALE GENOMIC DNA]</scope>
    <source>
        <strain evidence="4 5">KCTC 52047</strain>
    </source>
</reference>
<dbReference type="EMBL" id="WACR01000013">
    <property type="protein sequence ID" value="KAB1061990.1"/>
    <property type="molecule type" value="Genomic_DNA"/>
</dbReference>